<dbReference type="AlphaFoldDB" id="A0A6P8IDY2"/>
<dbReference type="RefSeq" id="XP_031564707.1">
    <property type="nucleotide sequence ID" value="XM_031708847.1"/>
</dbReference>
<dbReference type="PROSITE" id="PS50022">
    <property type="entry name" value="FA58C_3"/>
    <property type="match status" value="1"/>
</dbReference>
<dbReference type="InterPro" id="IPR000421">
    <property type="entry name" value="FA58C"/>
</dbReference>
<dbReference type="InParanoid" id="A0A6P8IDY2"/>
<dbReference type="Gene3D" id="2.60.120.260">
    <property type="entry name" value="Galactose-binding domain-like"/>
    <property type="match status" value="1"/>
</dbReference>
<dbReference type="GeneID" id="116300083"/>
<feature type="non-terminal residue" evidence="3">
    <location>
        <position position="453"/>
    </location>
</feature>
<evidence type="ECO:0000313" key="3">
    <source>
        <dbReference type="RefSeq" id="XP_031564707.1"/>
    </source>
</evidence>
<proteinExistence type="predicted"/>
<protein>
    <submittedName>
        <fullName evidence="3">Uncharacterized protein LOC116300083</fullName>
    </submittedName>
</protein>
<name>A0A6P8IDY2_ACTTE</name>
<organism evidence="2 3">
    <name type="scientific">Actinia tenebrosa</name>
    <name type="common">Australian red waratah sea anemone</name>
    <dbReference type="NCBI Taxonomy" id="6105"/>
    <lineage>
        <taxon>Eukaryota</taxon>
        <taxon>Metazoa</taxon>
        <taxon>Cnidaria</taxon>
        <taxon>Anthozoa</taxon>
        <taxon>Hexacorallia</taxon>
        <taxon>Actiniaria</taxon>
        <taxon>Actiniidae</taxon>
        <taxon>Actinia</taxon>
    </lineage>
</organism>
<dbReference type="SUPFAM" id="SSF49785">
    <property type="entry name" value="Galactose-binding domain-like"/>
    <property type="match status" value="1"/>
</dbReference>
<dbReference type="KEGG" id="aten:116300083"/>
<dbReference type="PANTHER" id="PTHR24543">
    <property type="entry name" value="MULTICOPPER OXIDASE-RELATED"/>
    <property type="match status" value="1"/>
</dbReference>
<dbReference type="OrthoDB" id="5985531at2759"/>
<sequence>MCLPSFFSLYNGASKIHPKTGVPYLVPVKWNDRTDWKQAVLLTETQFKVIIQLKNNQEQQLQFSKHEVALDKLTKEEDIIIGMEVLVKLGVDNKQIPFYATGTIVGQLRLSQYNVTLSCRIKAMPLGVGEKLSNSRVKKIEDNMMTASSTYNEQFNASMGRLGNNQVWCPSRIDARGSWLQVGLGLPYYLCSVAVKGNTGNMNEWVKTYTVGLSYDGSMFHHVKENGVIKDFHASREGLESALDVAFPYRFVRFYPKGYHNYPCMGVEVYGVGPARTYEVGQQFNIDEIRVKGDHHAPYLFVPFDWKSRNDWRLARYVSHLQNNVHVKVMPGSQSTLVFNSNDVILNLPPRSDTLYTGRAVYAPFAKDMQGMAMYAVGRINLIQNGEYLVTPICSKVQKSLPVGIGSAGTFPQDRIKQIPDSQLSATSSYTNYEAKYGRLGNKKVWCASSDQL</sequence>
<dbReference type="CDD" id="cd00057">
    <property type="entry name" value="FA58C"/>
    <property type="match status" value="1"/>
</dbReference>
<evidence type="ECO:0000259" key="1">
    <source>
        <dbReference type="PROSITE" id="PS50022"/>
    </source>
</evidence>
<dbReference type="Pfam" id="PF00754">
    <property type="entry name" value="F5_F8_type_C"/>
    <property type="match status" value="1"/>
</dbReference>
<gene>
    <name evidence="3" type="primary">LOC116300083</name>
</gene>
<dbReference type="InterPro" id="IPR008979">
    <property type="entry name" value="Galactose-bd-like_sf"/>
</dbReference>
<evidence type="ECO:0000313" key="2">
    <source>
        <dbReference type="Proteomes" id="UP000515163"/>
    </source>
</evidence>
<dbReference type="PANTHER" id="PTHR24543:SF291">
    <property type="entry name" value="SMOKE ALARM, ISOFORM D"/>
    <property type="match status" value="1"/>
</dbReference>
<feature type="domain" description="F5/8 type C" evidence="1">
    <location>
        <begin position="119"/>
        <end position="272"/>
    </location>
</feature>
<reference evidence="3" key="1">
    <citation type="submission" date="2025-08" db="UniProtKB">
        <authorList>
            <consortium name="RefSeq"/>
        </authorList>
    </citation>
    <scope>IDENTIFICATION</scope>
    <source>
        <tissue evidence="3">Tentacle</tissue>
    </source>
</reference>
<keyword evidence="2" id="KW-1185">Reference proteome</keyword>
<accession>A0A6P8IDY2</accession>
<dbReference type="Proteomes" id="UP000515163">
    <property type="component" value="Unplaced"/>
</dbReference>